<proteinExistence type="predicted"/>
<evidence type="ECO:0000313" key="3">
    <source>
        <dbReference type="Proteomes" id="UP000604825"/>
    </source>
</evidence>
<dbReference type="EMBL" id="CAJGYO010000005">
    <property type="protein sequence ID" value="CAD6228519.1"/>
    <property type="molecule type" value="Genomic_DNA"/>
</dbReference>
<dbReference type="OrthoDB" id="1435746at2759"/>
<organism evidence="2 3">
    <name type="scientific">Miscanthus lutarioriparius</name>
    <dbReference type="NCBI Taxonomy" id="422564"/>
    <lineage>
        <taxon>Eukaryota</taxon>
        <taxon>Viridiplantae</taxon>
        <taxon>Streptophyta</taxon>
        <taxon>Embryophyta</taxon>
        <taxon>Tracheophyta</taxon>
        <taxon>Spermatophyta</taxon>
        <taxon>Magnoliopsida</taxon>
        <taxon>Liliopsida</taxon>
        <taxon>Poales</taxon>
        <taxon>Poaceae</taxon>
        <taxon>PACMAD clade</taxon>
        <taxon>Panicoideae</taxon>
        <taxon>Andropogonodae</taxon>
        <taxon>Andropogoneae</taxon>
        <taxon>Saccharinae</taxon>
        <taxon>Miscanthus</taxon>
    </lineage>
</organism>
<sequence length="351" mass="39992">MAMRLSHQTLWPVRACSMCDPCICSTGGTLGQFASKLQVPPPKLMGFPASEDLPSMIGMNIIGDLVIFFSKHTLFPALNRAQHIEALSNMEFFSSWSPSKWQHKTLIPLNAINSRSLEIMCEAIGQDGLDIDLQATMRRGCHCLESLHTHKDALKFLFVSDDWTKSKLARTIHTKKRNRLEHKRLNDLVYVQYNRKMAVRFQKRHEKGAGSFDPLCLEDFDWNNEWVDVDAEPVHNGRGLEITWDQVDEAVGASQMYRGRNFPRAARDDETNIDRTYTRRRSAAATAPIRRTYEPQEDEDMEDDNSDEEYLVDDVEVDDYGEIAPIVADESDQAAAGGGNSYPFVMEDDFY</sequence>
<dbReference type="AlphaFoldDB" id="A0A811NNK5"/>
<dbReference type="Proteomes" id="UP000604825">
    <property type="component" value="Unassembled WGS sequence"/>
</dbReference>
<name>A0A811NNK5_9POAL</name>
<feature type="compositionally biased region" description="Acidic residues" evidence="1">
    <location>
        <begin position="295"/>
        <end position="306"/>
    </location>
</feature>
<evidence type="ECO:0000256" key="1">
    <source>
        <dbReference type="SAM" id="MobiDB-lite"/>
    </source>
</evidence>
<keyword evidence="3" id="KW-1185">Reference proteome</keyword>
<accession>A0A811NNK5</accession>
<feature type="region of interest" description="Disordered" evidence="1">
    <location>
        <begin position="280"/>
        <end position="306"/>
    </location>
</feature>
<reference evidence="2" key="1">
    <citation type="submission" date="2020-10" db="EMBL/GenBank/DDBJ databases">
        <authorList>
            <person name="Han B."/>
            <person name="Lu T."/>
            <person name="Zhao Q."/>
            <person name="Huang X."/>
            <person name="Zhao Y."/>
        </authorList>
    </citation>
    <scope>NUCLEOTIDE SEQUENCE</scope>
</reference>
<evidence type="ECO:0000313" key="2">
    <source>
        <dbReference type="EMBL" id="CAD6228519.1"/>
    </source>
</evidence>
<gene>
    <name evidence="2" type="ORF">NCGR_LOCUS19292</name>
</gene>
<protein>
    <submittedName>
        <fullName evidence="2">Uncharacterized protein</fullName>
    </submittedName>
</protein>
<comment type="caution">
    <text evidence="2">The sequence shown here is derived from an EMBL/GenBank/DDBJ whole genome shotgun (WGS) entry which is preliminary data.</text>
</comment>
<feature type="region of interest" description="Disordered" evidence="1">
    <location>
        <begin position="327"/>
        <end position="351"/>
    </location>
</feature>